<dbReference type="Pfam" id="PF04138">
    <property type="entry name" value="GtrA_DPMS_TM"/>
    <property type="match status" value="1"/>
</dbReference>
<organism evidence="8 9">
    <name type="scientific">Roseobacter insulae</name>
    <dbReference type="NCBI Taxonomy" id="2859783"/>
    <lineage>
        <taxon>Bacteria</taxon>
        <taxon>Pseudomonadati</taxon>
        <taxon>Pseudomonadota</taxon>
        <taxon>Alphaproteobacteria</taxon>
        <taxon>Rhodobacterales</taxon>
        <taxon>Roseobacteraceae</taxon>
        <taxon>Roseobacter</taxon>
    </lineage>
</organism>
<dbReference type="PANTHER" id="PTHR38459">
    <property type="entry name" value="PROPHAGE BACTOPRENOL-LINKED GLUCOSE TRANSLOCASE HOMOLOG"/>
    <property type="match status" value="1"/>
</dbReference>
<feature type="transmembrane region" description="Helical" evidence="6">
    <location>
        <begin position="56"/>
        <end position="74"/>
    </location>
</feature>
<keyword evidence="9" id="KW-1185">Reference proteome</keyword>
<dbReference type="Proteomes" id="UP001138661">
    <property type="component" value="Unassembled WGS sequence"/>
</dbReference>
<keyword evidence="5 6" id="KW-0472">Membrane</keyword>
<comment type="caution">
    <text evidence="8">The sequence shown here is derived from an EMBL/GenBank/DDBJ whole genome shotgun (WGS) entry which is preliminary data.</text>
</comment>
<dbReference type="InterPro" id="IPR051401">
    <property type="entry name" value="GtrA_CellWall_Glycosyl"/>
</dbReference>
<evidence type="ECO:0000256" key="4">
    <source>
        <dbReference type="ARBA" id="ARBA00022989"/>
    </source>
</evidence>
<dbReference type="AlphaFoldDB" id="A0A9X1K0R9"/>
<dbReference type="EMBL" id="JAHXDN010000011">
    <property type="protein sequence ID" value="MBW4710821.1"/>
    <property type="molecule type" value="Genomic_DNA"/>
</dbReference>
<reference evidence="8" key="1">
    <citation type="submission" date="2021-07" db="EMBL/GenBank/DDBJ databases">
        <title>Roseobacter insulae sp. nov., isolated from a tidal flat.</title>
        <authorList>
            <person name="Park S."/>
            <person name="Yoon J.-H."/>
        </authorList>
    </citation>
    <scope>NUCLEOTIDE SEQUENCE</scope>
    <source>
        <strain evidence="8">YSTF-M11</strain>
    </source>
</reference>
<comment type="subcellular location">
    <subcellularLocation>
        <location evidence="1">Membrane</location>
        <topology evidence="1">Multi-pass membrane protein</topology>
    </subcellularLocation>
</comment>
<name>A0A9X1K0R9_9RHOB</name>
<evidence type="ECO:0000313" key="9">
    <source>
        <dbReference type="Proteomes" id="UP001138661"/>
    </source>
</evidence>
<evidence type="ECO:0000256" key="5">
    <source>
        <dbReference type="ARBA" id="ARBA00023136"/>
    </source>
</evidence>
<proteinExistence type="inferred from homology"/>
<evidence type="ECO:0000313" key="8">
    <source>
        <dbReference type="EMBL" id="MBW4710821.1"/>
    </source>
</evidence>
<dbReference type="InterPro" id="IPR007267">
    <property type="entry name" value="GtrA_DPMS_TM"/>
</dbReference>
<evidence type="ECO:0000256" key="1">
    <source>
        <dbReference type="ARBA" id="ARBA00004141"/>
    </source>
</evidence>
<protein>
    <submittedName>
        <fullName evidence="8">GtrA family protein</fullName>
    </submittedName>
</protein>
<dbReference type="GO" id="GO:0005886">
    <property type="term" value="C:plasma membrane"/>
    <property type="evidence" value="ECO:0007669"/>
    <property type="project" value="TreeGrafter"/>
</dbReference>
<accession>A0A9X1K0R9</accession>
<dbReference type="GO" id="GO:0000271">
    <property type="term" value="P:polysaccharide biosynthetic process"/>
    <property type="evidence" value="ECO:0007669"/>
    <property type="project" value="InterPro"/>
</dbReference>
<feature type="transmembrane region" description="Helical" evidence="6">
    <location>
        <begin position="125"/>
        <end position="144"/>
    </location>
</feature>
<comment type="similarity">
    <text evidence="2">Belongs to the GtrA family.</text>
</comment>
<evidence type="ECO:0000256" key="3">
    <source>
        <dbReference type="ARBA" id="ARBA00022692"/>
    </source>
</evidence>
<feature type="domain" description="GtrA/DPMS transmembrane" evidence="7">
    <location>
        <begin position="32"/>
        <end position="144"/>
    </location>
</feature>
<dbReference type="PANTHER" id="PTHR38459:SF1">
    <property type="entry name" value="PROPHAGE BACTOPRENOL-LINKED GLUCOSE TRANSLOCASE HOMOLOG"/>
    <property type="match status" value="1"/>
</dbReference>
<evidence type="ECO:0000259" key="7">
    <source>
        <dbReference type="Pfam" id="PF04138"/>
    </source>
</evidence>
<feature type="transmembrane region" description="Helical" evidence="6">
    <location>
        <begin position="29"/>
        <end position="50"/>
    </location>
</feature>
<keyword evidence="3 6" id="KW-0812">Transmembrane</keyword>
<evidence type="ECO:0000256" key="2">
    <source>
        <dbReference type="ARBA" id="ARBA00009399"/>
    </source>
</evidence>
<keyword evidence="4 6" id="KW-1133">Transmembrane helix</keyword>
<gene>
    <name evidence="8" type="ORF">KX928_23770</name>
</gene>
<feature type="transmembrane region" description="Helical" evidence="6">
    <location>
        <begin position="94"/>
        <end position="113"/>
    </location>
</feature>
<sequence>MARQVSAWPQWQTPDVATQRKLNLLARQLFSYAFVGIASNLAGYLAYLLITGLWLPPKLAMSILYAVGATVGYFGNKKLTFSHSADVMGSALRYVIAHLIGYGINLTLLIIFVDQLGYPHQWVQAIAIFCVAGYLFVAFKFFVFPSRQSAPRGKSNQ</sequence>
<dbReference type="RefSeq" id="WP_219508073.1">
    <property type="nucleotide sequence ID" value="NZ_JAHXDN010000011.1"/>
</dbReference>
<evidence type="ECO:0000256" key="6">
    <source>
        <dbReference type="SAM" id="Phobius"/>
    </source>
</evidence>